<name>A0A8H3XCV8_GIGMA</name>
<gene>
    <name evidence="2" type="ORF">F8M41_002428</name>
</gene>
<dbReference type="InterPro" id="IPR013784">
    <property type="entry name" value="Carb-bd-like_fold"/>
</dbReference>
<accession>A0A8H3XCV8</accession>
<feature type="coiled-coil region" evidence="1">
    <location>
        <begin position="932"/>
        <end position="966"/>
    </location>
</feature>
<dbReference type="Gene3D" id="2.60.40.10">
    <property type="entry name" value="Immunoglobulins"/>
    <property type="match status" value="1"/>
</dbReference>
<dbReference type="GO" id="GO:0030246">
    <property type="term" value="F:carbohydrate binding"/>
    <property type="evidence" value="ECO:0007669"/>
    <property type="project" value="InterPro"/>
</dbReference>
<evidence type="ECO:0000313" key="2">
    <source>
        <dbReference type="EMBL" id="KAF0449679.1"/>
    </source>
</evidence>
<dbReference type="InterPro" id="IPR013783">
    <property type="entry name" value="Ig-like_fold"/>
</dbReference>
<dbReference type="SUPFAM" id="SSF49452">
    <property type="entry name" value="Starch-binding domain-like"/>
    <property type="match status" value="1"/>
</dbReference>
<evidence type="ECO:0000256" key="1">
    <source>
        <dbReference type="SAM" id="Coils"/>
    </source>
</evidence>
<reference evidence="2 3" key="1">
    <citation type="journal article" date="2019" name="Environ. Microbiol.">
        <title>At the nexus of three kingdoms: the genome of the mycorrhizal fungus Gigaspora margarita provides insights into plant, endobacterial and fungal interactions.</title>
        <authorList>
            <person name="Venice F."/>
            <person name="Ghignone S."/>
            <person name="Salvioli di Fossalunga A."/>
            <person name="Amselem J."/>
            <person name="Novero M."/>
            <person name="Xianan X."/>
            <person name="Sedzielewska Toro K."/>
            <person name="Morin E."/>
            <person name="Lipzen A."/>
            <person name="Grigoriev I.V."/>
            <person name="Henrissat B."/>
            <person name="Martin F.M."/>
            <person name="Bonfante P."/>
        </authorList>
    </citation>
    <scope>NUCLEOTIDE SEQUENCE [LARGE SCALE GENOMIC DNA]</scope>
    <source>
        <strain evidence="2 3">BEG34</strain>
    </source>
</reference>
<comment type="caution">
    <text evidence="2">The sequence shown here is derived from an EMBL/GenBank/DDBJ whole genome shotgun (WGS) entry which is preliminary data.</text>
</comment>
<keyword evidence="1" id="KW-0175">Coiled coil</keyword>
<protein>
    <submittedName>
        <fullName evidence="2">E3 ubiquitin-protein ligase</fullName>
    </submittedName>
</protein>
<organism evidence="2 3">
    <name type="scientific">Gigaspora margarita</name>
    <dbReference type="NCBI Taxonomy" id="4874"/>
    <lineage>
        <taxon>Eukaryota</taxon>
        <taxon>Fungi</taxon>
        <taxon>Fungi incertae sedis</taxon>
        <taxon>Mucoromycota</taxon>
        <taxon>Glomeromycotina</taxon>
        <taxon>Glomeromycetes</taxon>
        <taxon>Diversisporales</taxon>
        <taxon>Gigasporaceae</taxon>
        <taxon>Gigaspora</taxon>
    </lineage>
</organism>
<keyword evidence="3" id="KW-1185">Reference proteome</keyword>
<sequence length="1300" mass="151462">MGDNETRGSSSTAAASQNGGAYASEINIGSNLPNTTMFLVHLPQIDPSIQPAVIGSCATLGKWKDTKVQLKQVPKTTLWKSDTIQIPISEDVFYKYALLVKNFFDSQAIEYEGFNQSSTRRMTFRKHQFDIWQNNHKYKIDKEYLKANFRFADHIYLTIDGVESLRDKIMDYQYIMKNYQEFKICATNVKFINQNLINSTKKEQRFFLCILLGHLQTHNYMAVYSLPESFQSANLLEDLTSVDPDLFHSDIRHLILGAIRILVQHNSLQGSTSWFKMFSLAPKLDTSYSFIDSAESYDFKNNNDQFCVALLEYVKPKIYELLNRLDVFHKVIKKLINISYNLESLIFLWNDIVGLERMDNYLCKMMKRKIIEFIKFDDPSRLKDHFNLFSNELQDIVAPEFRNKLRKLLNERNLKWKKKNIDCFQELLQNDLLQWSLEEYARVLDDIAESDHVLVVEAFPEVFKGGLDQRITKKYETVVLETSIKWLEKIISYRTSKVEANSTNYKDNIAYIIFFNLSLIYPLVLKYQKFCNKLKSVVDRAAGPLSDDVILSVASYVEDFNIDVIDHFNDLLKSRIERNLQEPDDQLLKKIIQICDCTNDPTNLNVGSSFCEDILCMILDRLQQLSDKKGLDQDFHKNSSVRFSQFWTTIFRAKGHTNNLHSHPYVQIVRNHIVHLAISAANSTIVIGLLQDLFEHSGDNNDILINYFNSAIENQSHRIIDDLRQQCKKYQTVFTQLTKFYDRFYPSDLINNYREYHDDLLKRQNEINNITLEETVAQDYWSIHCETIDIMESAYEFVESQTFYNVFQTVLKEEERILTVDIVTTELIQKAIEKFNNICKEYEEWENIKCSEASMIWKNVDINNVEFEVSFIVPNCIRFTQAHSAHRRFKEKDKLIVASKYLVNMYSSKQKLINLITVLDALKIPYSQRLWAKKILQSLEDEELKLNQLQKIIEELERHVNKFKLEKCWPMIKEMADSKDFLIFLHSLVGHDLKILINGVDDHSDERLIQEDTVSTFIRVNQILEPLVAKSEGSADLAVEKFLRNLFNVISKNKTLANNLRLCNTHAQALKNMYENISNRGEVTKEKIYYAVTKGVYTFQRIDDEEYKCTATLSYQSNNARDDNALTYTVNDLQDLSGRALLIAKIPVKKTSDDSSKSSEISTTHMSEFVIQVDLAQQIINISSQLVELCHFDYRDFKVSTKSTQQCTELLQTLNENLQEWKDIVSKAQQDHYYLTFFLAKQILAFHDYFTSKANEENNKDKCAMLLRLVNDQAELPPIVEEHIDGTVPHLDILCGIEKN</sequence>
<proteinExistence type="predicted"/>
<dbReference type="OrthoDB" id="2401878at2759"/>
<dbReference type="EMBL" id="WTPW01001206">
    <property type="protein sequence ID" value="KAF0449679.1"/>
    <property type="molecule type" value="Genomic_DNA"/>
</dbReference>
<dbReference type="Proteomes" id="UP000439903">
    <property type="component" value="Unassembled WGS sequence"/>
</dbReference>
<evidence type="ECO:0000313" key="3">
    <source>
        <dbReference type="Proteomes" id="UP000439903"/>
    </source>
</evidence>